<keyword evidence="7 8" id="KW-0472">Membrane</keyword>
<evidence type="ECO:0000259" key="10">
    <source>
        <dbReference type="PROSITE" id="PS50928"/>
    </source>
</evidence>
<dbReference type="PANTHER" id="PTHR43848:SF2">
    <property type="entry name" value="PUTRESCINE TRANSPORT SYSTEM PERMEASE PROTEIN POTI"/>
    <property type="match status" value="1"/>
</dbReference>
<dbReference type="SUPFAM" id="SSF161098">
    <property type="entry name" value="MetI-like"/>
    <property type="match status" value="1"/>
</dbReference>
<evidence type="ECO:0000256" key="2">
    <source>
        <dbReference type="ARBA" id="ARBA00007069"/>
    </source>
</evidence>
<feature type="transmembrane region" description="Helical" evidence="8">
    <location>
        <begin position="191"/>
        <end position="212"/>
    </location>
</feature>
<dbReference type="Pfam" id="PF00528">
    <property type="entry name" value="BPD_transp_1"/>
    <property type="match status" value="1"/>
</dbReference>
<evidence type="ECO:0000313" key="12">
    <source>
        <dbReference type="Proteomes" id="UP000325785"/>
    </source>
</evidence>
<feature type="domain" description="ABC transmembrane type-1" evidence="10">
    <location>
        <begin position="65"/>
        <end position="262"/>
    </location>
</feature>
<dbReference type="RefSeq" id="WP_082647259.1">
    <property type="nucleotide sequence ID" value="NZ_CP031598.1"/>
</dbReference>
<evidence type="ECO:0000256" key="5">
    <source>
        <dbReference type="ARBA" id="ARBA00022692"/>
    </source>
</evidence>
<evidence type="ECO:0000256" key="3">
    <source>
        <dbReference type="ARBA" id="ARBA00022448"/>
    </source>
</evidence>
<protein>
    <submittedName>
        <fullName evidence="11">Inner membrane ABC transporter permease protein</fullName>
    </submittedName>
</protein>
<comment type="subcellular location">
    <subcellularLocation>
        <location evidence="1 8">Cell membrane</location>
        <topology evidence="1 8">Multi-pass membrane protein</topology>
    </subcellularLocation>
</comment>
<gene>
    <name evidence="11" type="ORF">RIdsm_02146</name>
</gene>
<dbReference type="PROSITE" id="PS50928">
    <property type="entry name" value="ABC_TM1"/>
    <property type="match status" value="1"/>
</dbReference>
<evidence type="ECO:0000256" key="4">
    <source>
        <dbReference type="ARBA" id="ARBA00022475"/>
    </source>
</evidence>
<feature type="transmembrane region" description="Helical" evidence="8">
    <location>
        <begin position="102"/>
        <end position="123"/>
    </location>
</feature>
<evidence type="ECO:0000256" key="7">
    <source>
        <dbReference type="ARBA" id="ARBA00023136"/>
    </source>
</evidence>
<dbReference type="CDD" id="cd06261">
    <property type="entry name" value="TM_PBP2"/>
    <property type="match status" value="1"/>
</dbReference>
<sequence length="489" mass="53407">MNLSAIRVSVWIYLAIFFAYLLGPLVIMSVTAFNSSAFPRATPWECLTFDWFGELFRDERILNGIKNSFIIGAGTVVLSVAMGLAAALMLTQIWPKLRATYYTVIIAPILIPGVVLGISTLVFWDRINRFLGLGPDSFLSNGIFLTVIGQSTFIASYCMLVLVARLQRYDIGQTEAALDLGATHAQAFRKVLLPFMRPAIASAAVLAFLASFENYNTTTFTFGQYPTLTIELAQKVRYGINPSISALAFIIVVLTVFFALLNESIIRRRELAFAARQNKSVGEVTGGVKLPRFLSGNPAAIVLVIFCIGAITVVGTASAYSPDACIQRVTEEKRLEAEQRIQELREQREEERRQREEERQRKFEGVFDPDELTPGTEAPEDAAPNTGDNSGFGNVFDPGNLQGEEEESTAPGEETDSSGFGNVFDPGNLQSEEDNSAAPDEESDTSGFGNVFDPTNLQGGSEDESTAPEADSNNSGFGNVFNPDNLQSE</sequence>
<feature type="compositionally biased region" description="Acidic residues" evidence="9">
    <location>
        <begin position="431"/>
        <end position="444"/>
    </location>
</feature>
<evidence type="ECO:0000256" key="9">
    <source>
        <dbReference type="SAM" id="MobiDB-lite"/>
    </source>
</evidence>
<feature type="transmembrane region" description="Helical" evidence="8">
    <location>
        <begin position="244"/>
        <end position="261"/>
    </location>
</feature>
<reference evidence="11 12" key="1">
    <citation type="submission" date="2018-08" db="EMBL/GenBank/DDBJ databases">
        <title>Genetic Globetrotter - A new plasmid hitch-hiking vast phylogenetic and geographic distances.</title>
        <authorList>
            <person name="Vollmers J."/>
            <person name="Petersen J."/>
        </authorList>
    </citation>
    <scope>NUCLEOTIDE SEQUENCE [LARGE SCALE GENOMIC DNA]</scope>
    <source>
        <strain evidence="11 12">DSM 26383</strain>
    </source>
</reference>
<organism evidence="11 12">
    <name type="scientific">Roseovarius indicus</name>
    <dbReference type="NCBI Taxonomy" id="540747"/>
    <lineage>
        <taxon>Bacteria</taxon>
        <taxon>Pseudomonadati</taxon>
        <taxon>Pseudomonadota</taxon>
        <taxon>Alphaproteobacteria</taxon>
        <taxon>Rhodobacterales</taxon>
        <taxon>Roseobacteraceae</taxon>
        <taxon>Roseovarius</taxon>
    </lineage>
</organism>
<dbReference type="InterPro" id="IPR035906">
    <property type="entry name" value="MetI-like_sf"/>
</dbReference>
<feature type="transmembrane region" description="Helical" evidence="8">
    <location>
        <begin position="12"/>
        <end position="33"/>
    </location>
</feature>
<dbReference type="GO" id="GO:0005886">
    <property type="term" value="C:plasma membrane"/>
    <property type="evidence" value="ECO:0007669"/>
    <property type="project" value="UniProtKB-SubCell"/>
</dbReference>
<feature type="compositionally biased region" description="Basic and acidic residues" evidence="9">
    <location>
        <begin position="345"/>
        <end position="365"/>
    </location>
</feature>
<feature type="transmembrane region" description="Helical" evidence="8">
    <location>
        <begin position="299"/>
        <end position="320"/>
    </location>
</feature>
<feature type="transmembrane region" description="Helical" evidence="8">
    <location>
        <begin position="69"/>
        <end position="90"/>
    </location>
</feature>
<evidence type="ECO:0000313" key="11">
    <source>
        <dbReference type="EMBL" id="QEW26347.1"/>
    </source>
</evidence>
<comment type="similarity">
    <text evidence="2">Belongs to the binding-protein-dependent transport system permease family. CysTW subfamily.</text>
</comment>
<dbReference type="Proteomes" id="UP000325785">
    <property type="component" value="Chromosome"/>
</dbReference>
<evidence type="ECO:0000256" key="8">
    <source>
        <dbReference type="RuleBase" id="RU363032"/>
    </source>
</evidence>
<feature type="compositionally biased region" description="Polar residues" evidence="9">
    <location>
        <begin position="471"/>
        <end position="489"/>
    </location>
</feature>
<dbReference type="InterPro" id="IPR000515">
    <property type="entry name" value="MetI-like"/>
</dbReference>
<name>A0A5P3AAF8_9RHOB</name>
<keyword evidence="5 8" id="KW-0812">Transmembrane</keyword>
<feature type="transmembrane region" description="Helical" evidence="8">
    <location>
        <begin position="143"/>
        <end position="164"/>
    </location>
</feature>
<dbReference type="GO" id="GO:0055085">
    <property type="term" value="P:transmembrane transport"/>
    <property type="evidence" value="ECO:0007669"/>
    <property type="project" value="InterPro"/>
</dbReference>
<accession>A0A5P3AAF8</accession>
<keyword evidence="4" id="KW-1003">Cell membrane</keyword>
<dbReference type="KEGG" id="rid:RIdsm_02146"/>
<dbReference type="AlphaFoldDB" id="A0A5P3AAF8"/>
<evidence type="ECO:0000256" key="6">
    <source>
        <dbReference type="ARBA" id="ARBA00022989"/>
    </source>
</evidence>
<feature type="compositionally biased region" description="Acidic residues" evidence="9">
    <location>
        <begin position="403"/>
        <end position="416"/>
    </location>
</feature>
<evidence type="ECO:0000256" key="1">
    <source>
        <dbReference type="ARBA" id="ARBA00004651"/>
    </source>
</evidence>
<keyword evidence="3 8" id="KW-0813">Transport</keyword>
<feature type="region of interest" description="Disordered" evidence="9">
    <location>
        <begin position="345"/>
        <end position="489"/>
    </location>
</feature>
<dbReference type="PANTHER" id="PTHR43848">
    <property type="entry name" value="PUTRESCINE TRANSPORT SYSTEM PERMEASE PROTEIN POTI"/>
    <property type="match status" value="1"/>
</dbReference>
<dbReference type="InterPro" id="IPR051789">
    <property type="entry name" value="Bact_Polyamine_Transport"/>
</dbReference>
<dbReference type="OrthoDB" id="9808399at2"/>
<feature type="compositionally biased region" description="Polar residues" evidence="9">
    <location>
        <begin position="445"/>
        <end position="459"/>
    </location>
</feature>
<proteinExistence type="inferred from homology"/>
<dbReference type="EMBL" id="CP031598">
    <property type="protein sequence ID" value="QEW26347.1"/>
    <property type="molecule type" value="Genomic_DNA"/>
</dbReference>
<keyword evidence="6 8" id="KW-1133">Transmembrane helix</keyword>
<dbReference type="Gene3D" id="1.10.3720.10">
    <property type="entry name" value="MetI-like"/>
    <property type="match status" value="1"/>
</dbReference>